<sequence length="131" mass="14640">MIKHIARIGLVAIIGLFIIQACGNGSEEVRISSEEFEQKYSEVPGIVIDVRTQDEYDEGHLAVTDRHHDLLNGDFEARLDSLDKNKTYYLYCRSGNRSGQAAKLMIENGFENVYNIGGFEDLVAAGLESKK</sequence>
<dbReference type="Proteomes" id="UP001207337">
    <property type="component" value="Unassembled WGS sequence"/>
</dbReference>
<dbReference type="SUPFAM" id="SSF52821">
    <property type="entry name" value="Rhodanese/Cell cycle control phosphatase"/>
    <property type="match status" value="1"/>
</dbReference>
<reference evidence="2 3" key="1">
    <citation type="submission" date="2021-11" db="EMBL/GenBank/DDBJ databases">
        <title>Aliifidinibius sp. nov., a new bacterium isolated from saline soil.</title>
        <authorList>
            <person name="Galisteo C."/>
            <person name="De La Haba R."/>
            <person name="Sanchez-Porro C."/>
            <person name="Ventosa A."/>
        </authorList>
    </citation>
    <scope>NUCLEOTIDE SEQUENCE [LARGE SCALE GENOMIC DNA]</scope>
    <source>
        <strain evidence="2 3">KACC 190600</strain>
    </source>
</reference>
<name>A0ABT3Q290_9BACT</name>
<dbReference type="EMBL" id="JAJNDC010000004">
    <property type="protein sequence ID" value="MCW9714201.1"/>
    <property type="molecule type" value="Genomic_DNA"/>
</dbReference>
<feature type="domain" description="Rhodanese" evidence="1">
    <location>
        <begin position="46"/>
        <end position="131"/>
    </location>
</feature>
<evidence type="ECO:0000313" key="2">
    <source>
        <dbReference type="EMBL" id="MCW9714201.1"/>
    </source>
</evidence>
<dbReference type="PANTHER" id="PTHR43031:SF7">
    <property type="entry name" value="NITRIC OXIDE REDUCTASE FLRD-NAD(+) REDUCTASE"/>
    <property type="match status" value="1"/>
</dbReference>
<dbReference type="Gene3D" id="3.40.250.10">
    <property type="entry name" value="Rhodanese-like domain"/>
    <property type="match status" value="1"/>
</dbReference>
<dbReference type="InterPro" id="IPR001763">
    <property type="entry name" value="Rhodanese-like_dom"/>
</dbReference>
<dbReference type="InterPro" id="IPR036873">
    <property type="entry name" value="Rhodanese-like_dom_sf"/>
</dbReference>
<accession>A0ABT3Q290</accession>
<keyword evidence="3" id="KW-1185">Reference proteome</keyword>
<dbReference type="InterPro" id="IPR050229">
    <property type="entry name" value="GlpE_sulfurtransferase"/>
</dbReference>
<evidence type="ECO:0000313" key="3">
    <source>
        <dbReference type="Proteomes" id="UP001207337"/>
    </source>
</evidence>
<dbReference type="PROSITE" id="PS50206">
    <property type="entry name" value="RHODANESE_3"/>
    <property type="match status" value="1"/>
</dbReference>
<dbReference type="PROSITE" id="PS51257">
    <property type="entry name" value="PROKAR_LIPOPROTEIN"/>
    <property type="match status" value="1"/>
</dbReference>
<protein>
    <submittedName>
        <fullName evidence="2">Rhodanese-like domain-containing protein</fullName>
    </submittedName>
</protein>
<dbReference type="PANTHER" id="PTHR43031">
    <property type="entry name" value="FAD-DEPENDENT OXIDOREDUCTASE"/>
    <property type="match status" value="1"/>
</dbReference>
<organism evidence="2 3">
    <name type="scientific">Fodinibius salicampi</name>
    <dbReference type="NCBI Taxonomy" id="1920655"/>
    <lineage>
        <taxon>Bacteria</taxon>
        <taxon>Pseudomonadati</taxon>
        <taxon>Balneolota</taxon>
        <taxon>Balneolia</taxon>
        <taxon>Balneolales</taxon>
        <taxon>Balneolaceae</taxon>
        <taxon>Fodinibius</taxon>
    </lineage>
</organism>
<dbReference type="SMART" id="SM00450">
    <property type="entry name" value="RHOD"/>
    <property type="match status" value="1"/>
</dbReference>
<dbReference type="RefSeq" id="WP_265791325.1">
    <property type="nucleotide sequence ID" value="NZ_BAABRS010000004.1"/>
</dbReference>
<evidence type="ECO:0000259" key="1">
    <source>
        <dbReference type="PROSITE" id="PS50206"/>
    </source>
</evidence>
<dbReference type="Pfam" id="PF00581">
    <property type="entry name" value="Rhodanese"/>
    <property type="match status" value="1"/>
</dbReference>
<dbReference type="CDD" id="cd00158">
    <property type="entry name" value="RHOD"/>
    <property type="match status" value="1"/>
</dbReference>
<proteinExistence type="predicted"/>
<comment type="caution">
    <text evidence="2">The sequence shown here is derived from an EMBL/GenBank/DDBJ whole genome shotgun (WGS) entry which is preliminary data.</text>
</comment>
<gene>
    <name evidence="2" type="ORF">LQ318_14920</name>
</gene>